<organism evidence="1 2">
    <name type="scientific">Escherichia phage E26</name>
    <dbReference type="NCBI Taxonomy" id="2675201"/>
    <lineage>
        <taxon>Viruses</taxon>
        <taxon>Duplodnaviria</taxon>
        <taxon>Heunggongvirae</taxon>
        <taxon>Uroviricota</taxon>
        <taxon>Caudoviricetes</taxon>
        <taxon>Pantevenvirales</taxon>
        <taxon>Straboviridae</taxon>
        <taxon>Krischvirus</taxon>
        <taxon>Krischvirus gec3s</taxon>
    </lineage>
</organism>
<dbReference type="Proteomes" id="UP000464208">
    <property type="component" value="Segment"/>
</dbReference>
<evidence type="ECO:0000313" key="1">
    <source>
        <dbReference type="EMBL" id="QHB48832.1"/>
    </source>
</evidence>
<evidence type="ECO:0000313" key="2">
    <source>
        <dbReference type="Proteomes" id="UP000464208"/>
    </source>
</evidence>
<name>A0A6B9LP09_9CAUD</name>
<dbReference type="EMBL" id="MN655998">
    <property type="protein sequence ID" value="QHB48832.1"/>
    <property type="molecule type" value="Genomic_DNA"/>
</dbReference>
<accession>A0A6B9LP09</accession>
<protein>
    <submittedName>
        <fullName evidence="1">Uncharacterized protein</fullName>
    </submittedName>
</protein>
<sequence length="120" mass="13619">MKILTDYECKHCGESLMFAGSPVLTLRTGTIMKVGIIQLWSATSENYAVAVDYYGLQYLYDEASASWLPVQENSDISRPATVFDRGVVFIDIDETVAKLRKKAINKKKVMWDERIFETIA</sequence>
<reference evidence="1 2" key="1">
    <citation type="submission" date="2019-11" db="EMBL/GenBank/DDBJ databases">
        <authorList>
            <person name="Wei B."/>
        </authorList>
    </citation>
    <scope>NUCLEOTIDE SEQUENCE [LARGE SCALE GENOMIC DNA]</scope>
</reference>
<proteinExistence type="predicted"/>